<comment type="caution">
    <text evidence="4">The sequence shown here is derived from an EMBL/GenBank/DDBJ whole genome shotgun (WGS) entry which is preliminary data.</text>
</comment>
<evidence type="ECO:0000313" key="4">
    <source>
        <dbReference type="EMBL" id="KAG0663038.1"/>
    </source>
</evidence>
<dbReference type="InterPro" id="IPR012677">
    <property type="entry name" value="Nucleotide-bd_a/b_plait_sf"/>
</dbReference>
<dbReference type="AlphaFoldDB" id="A0A9P7B7I5"/>
<keyword evidence="1" id="KW-0694">RNA-binding</keyword>
<dbReference type="InterPro" id="IPR035979">
    <property type="entry name" value="RBD_domain_sf"/>
</dbReference>
<dbReference type="OrthoDB" id="439808at2759"/>
<feature type="compositionally biased region" description="Basic and acidic residues" evidence="2">
    <location>
        <begin position="9"/>
        <end position="42"/>
    </location>
</feature>
<evidence type="ECO:0000313" key="5">
    <source>
        <dbReference type="Proteomes" id="UP000750334"/>
    </source>
</evidence>
<gene>
    <name evidence="4" type="ORF">C6P45_000914</name>
</gene>
<evidence type="ECO:0000259" key="3">
    <source>
        <dbReference type="PROSITE" id="PS50102"/>
    </source>
</evidence>
<dbReference type="EMBL" id="PUHR01000136">
    <property type="protein sequence ID" value="KAG0663038.1"/>
    <property type="molecule type" value="Genomic_DNA"/>
</dbReference>
<sequence>MGTKVITKNPKETQKEPKSSHNDLLQEPKPKQKNTNRSETKAILEPVQDIYMSNIPPVWTKEDMVKYLSFDKRASLINVSLLTYTVYGTEQSCKIATIKFEGKIDIEKFNDTIHQQQELGSEPFHSVECKFVKVVKTESGKKSKAGKTKKSKKSRLPENIKTKTNKEVIFSNPKEEDTVGLKASKLETKEILSEIAQSTNFTANAIANKNNSSGKIASTGHKEKLKKKKTDNTIFVRNIPYNVSRKELAEFLKVKENNISLPMSRLQDLTTGKIFNSKTTNKGYLFIRYENCDPNEPIERKVEQLQGQILGNRKLMTEIARVKKDFSDYTKPTTIISVTRT</sequence>
<proteinExistence type="predicted"/>
<dbReference type="Gene3D" id="3.30.70.330">
    <property type="match status" value="1"/>
</dbReference>
<feature type="region of interest" description="Disordered" evidence="2">
    <location>
        <begin position="1"/>
        <end position="42"/>
    </location>
</feature>
<keyword evidence="5" id="KW-1185">Reference proteome</keyword>
<reference evidence="4 5" key="1">
    <citation type="submission" date="2020-11" db="EMBL/GenBank/DDBJ databases">
        <title>Kefir isolates.</title>
        <authorList>
            <person name="Marcisauskas S."/>
            <person name="Kim Y."/>
            <person name="Blasche S."/>
        </authorList>
    </citation>
    <scope>NUCLEOTIDE SEQUENCE [LARGE SCALE GENOMIC DNA]</scope>
    <source>
        <strain evidence="4 5">OG2</strain>
    </source>
</reference>
<organism evidence="4 5">
    <name type="scientific">Maudiozyma exigua</name>
    <name type="common">Yeast</name>
    <name type="synonym">Kazachstania exigua</name>
    <dbReference type="NCBI Taxonomy" id="34358"/>
    <lineage>
        <taxon>Eukaryota</taxon>
        <taxon>Fungi</taxon>
        <taxon>Dikarya</taxon>
        <taxon>Ascomycota</taxon>
        <taxon>Saccharomycotina</taxon>
        <taxon>Saccharomycetes</taxon>
        <taxon>Saccharomycetales</taxon>
        <taxon>Saccharomycetaceae</taxon>
        <taxon>Maudiozyma</taxon>
    </lineage>
</organism>
<accession>A0A9P7B7I5</accession>
<dbReference type="InterPro" id="IPR000504">
    <property type="entry name" value="RRM_dom"/>
</dbReference>
<evidence type="ECO:0000256" key="2">
    <source>
        <dbReference type="SAM" id="MobiDB-lite"/>
    </source>
</evidence>
<dbReference type="SUPFAM" id="SSF54928">
    <property type="entry name" value="RNA-binding domain, RBD"/>
    <property type="match status" value="1"/>
</dbReference>
<name>A0A9P7B7I5_MAUEX</name>
<evidence type="ECO:0000256" key="1">
    <source>
        <dbReference type="PROSITE-ProRule" id="PRU00176"/>
    </source>
</evidence>
<dbReference type="GO" id="GO:0003723">
    <property type="term" value="F:RNA binding"/>
    <property type="evidence" value="ECO:0007669"/>
    <property type="project" value="UniProtKB-UniRule"/>
</dbReference>
<protein>
    <recommendedName>
        <fullName evidence="3">RRM domain-containing protein</fullName>
    </recommendedName>
</protein>
<feature type="domain" description="RRM" evidence="3">
    <location>
        <begin position="232"/>
        <end position="322"/>
    </location>
</feature>
<dbReference type="PROSITE" id="PS50102">
    <property type="entry name" value="RRM"/>
    <property type="match status" value="1"/>
</dbReference>
<dbReference type="Proteomes" id="UP000750334">
    <property type="component" value="Unassembled WGS sequence"/>
</dbReference>